<dbReference type="PANTHER" id="PTHR47738">
    <property type="entry name" value="PTS SYSTEM FRUCTOSE-LIKE EIIA COMPONENT-RELATED"/>
    <property type="match status" value="1"/>
</dbReference>
<dbReference type="Pfam" id="PF00359">
    <property type="entry name" value="PTS_EIIA_2"/>
    <property type="match status" value="1"/>
</dbReference>
<keyword evidence="3" id="KW-1185">Reference proteome</keyword>
<reference evidence="3" key="1">
    <citation type="submission" date="2015-03" db="EMBL/GenBank/DDBJ databases">
        <authorList>
            <person name="Urmite Genomes"/>
        </authorList>
    </citation>
    <scope>NUCLEOTIDE SEQUENCE [LARGE SCALE GENOMIC DNA]</scope>
    <source>
        <strain evidence="3">FF10</strain>
    </source>
</reference>
<gene>
    <name evidence="2" type="ORF">BN1356_00108</name>
</gene>
<dbReference type="EMBL" id="CTEN01000001">
    <property type="protein sequence ID" value="CQR23741.1"/>
    <property type="molecule type" value="Genomic_DNA"/>
</dbReference>
<dbReference type="SUPFAM" id="SSF55804">
    <property type="entry name" value="Phoshotransferase/anion transport protein"/>
    <property type="match status" value="1"/>
</dbReference>
<evidence type="ECO:0000313" key="3">
    <source>
        <dbReference type="Proteomes" id="UP000198604"/>
    </source>
</evidence>
<dbReference type="STRING" id="1608583.BN1356_00108"/>
<name>A0A0E4H2K2_9STRE</name>
<dbReference type="PROSITE" id="PS51094">
    <property type="entry name" value="PTS_EIIA_TYPE_2"/>
    <property type="match status" value="1"/>
</dbReference>
<dbReference type="Proteomes" id="UP000198604">
    <property type="component" value="Unassembled WGS sequence"/>
</dbReference>
<dbReference type="OrthoDB" id="370976at2"/>
<evidence type="ECO:0000313" key="2">
    <source>
        <dbReference type="EMBL" id="CQR23741.1"/>
    </source>
</evidence>
<organism evidence="2 3">
    <name type="scientific">Streptococcus varani</name>
    <dbReference type="NCBI Taxonomy" id="1608583"/>
    <lineage>
        <taxon>Bacteria</taxon>
        <taxon>Bacillati</taxon>
        <taxon>Bacillota</taxon>
        <taxon>Bacilli</taxon>
        <taxon>Lactobacillales</taxon>
        <taxon>Streptococcaceae</taxon>
        <taxon>Streptococcus</taxon>
    </lineage>
</organism>
<proteinExistence type="predicted"/>
<dbReference type="InterPro" id="IPR051541">
    <property type="entry name" value="PTS_SugarTrans_NitroReg"/>
</dbReference>
<dbReference type="RefSeq" id="WP_093649493.1">
    <property type="nucleotide sequence ID" value="NZ_CTEN01000001.1"/>
</dbReference>
<dbReference type="PANTHER" id="PTHR47738:SF3">
    <property type="entry name" value="PHOSPHOTRANSFERASE SYSTEM MANNITOL_FRUCTOSE-SPECIFIC IIA DOMAIN CONTAINING PROTEIN"/>
    <property type="match status" value="1"/>
</dbReference>
<dbReference type="InterPro" id="IPR002178">
    <property type="entry name" value="PTS_EIIA_type-2_dom"/>
</dbReference>
<dbReference type="AlphaFoldDB" id="A0A0E4H2K2"/>
<accession>A0A0E4H2K2</accession>
<protein>
    <submittedName>
        <fullName evidence="2">PTS system galactitol-specific transporter subunit IIA</fullName>
    </submittedName>
</protein>
<dbReference type="Gene3D" id="3.40.930.10">
    <property type="entry name" value="Mannitol-specific EII, Chain A"/>
    <property type="match status" value="1"/>
</dbReference>
<feature type="domain" description="PTS EIIA type-2" evidence="1">
    <location>
        <begin position="9"/>
        <end position="156"/>
    </location>
</feature>
<dbReference type="CDD" id="cd00211">
    <property type="entry name" value="PTS_IIA_fru"/>
    <property type="match status" value="1"/>
</dbReference>
<dbReference type="InterPro" id="IPR016152">
    <property type="entry name" value="PTrfase/Anion_transptr"/>
</dbReference>
<evidence type="ECO:0000259" key="1">
    <source>
        <dbReference type="PROSITE" id="PS51094"/>
    </source>
</evidence>
<sequence>MTDSIKLLNYISEDLIFIDKAFKTSDDLFDAVSAKAFELGKVREDFLPRVKEREKTFPTGIQLEEIGVAIPHTDAECVLDEFVAVVVNKEPVGFKSMEDINQSVEASIVFVLGLNQPHAQLEMLQSLMGLLQNETILSEIQAATSTQDVLTIVKNNNL</sequence>